<dbReference type="EMBL" id="JACHFK010000001">
    <property type="protein sequence ID" value="MBB5374583.1"/>
    <property type="molecule type" value="Genomic_DNA"/>
</dbReference>
<gene>
    <name evidence="9" type="primary">tatA</name>
    <name evidence="11" type="ORF">GCM10017781_10140</name>
    <name evidence="12" type="ORF">HNQ07_000027</name>
</gene>
<reference evidence="12 13" key="3">
    <citation type="submission" date="2020-08" db="EMBL/GenBank/DDBJ databases">
        <title>Genomic Encyclopedia of Type Strains, Phase IV (KMG-IV): sequencing the most valuable type-strain genomes for metagenomic binning, comparative biology and taxonomic classification.</title>
        <authorList>
            <person name="Goeker M."/>
        </authorList>
    </citation>
    <scope>NUCLEOTIDE SEQUENCE [LARGE SCALE GENOMIC DNA]</scope>
    <source>
        <strain evidence="12 13">DSM 27521</strain>
    </source>
</reference>
<dbReference type="Proteomes" id="UP000619376">
    <property type="component" value="Unassembled WGS sequence"/>
</dbReference>
<evidence type="ECO:0000256" key="2">
    <source>
        <dbReference type="ARBA" id="ARBA00022448"/>
    </source>
</evidence>
<dbReference type="GO" id="GO:0033281">
    <property type="term" value="C:TAT protein transport complex"/>
    <property type="evidence" value="ECO:0007669"/>
    <property type="project" value="UniProtKB-UniRule"/>
</dbReference>
<evidence type="ECO:0000256" key="3">
    <source>
        <dbReference type="ARBA" id="ARBA00022475"/>
    </source>
</evidence>
<proteinExistence type="inferred from homology"/>
<evidence type="ECO:0000256" key="7">
    <source>
        <dbReference type="ARBA" id="ARBA00023010"/>
    </source>
</evidence>
<reference evidence="14" key="2">
    <citation type="journal article" date="2019" name="Int. J. Syst. Evol. Microbiol.">
        <title>The Global Catalogue of Microorganisms (GCM) 10K type strain sequencing project: providing services to taxonomists for standard genome sequencing and annotation.</title>
        <authorList>
            <consortium name="The Broad Institute Genomics Platform"/>
            <consortium name="The Broad Institute Genome Sequencing Center for Infectious Disease"/>
            <person name="Wu L."/>
            <person name="Ma J."/>
        </authorList>
    </citation>
    <scope>NUCLEOTIDE SEQUENCE [LARGE SCALE GENOMIC DNA]</scope>
    <source>
        <strain evidence="14">CGMCC 1.18437</strain>
    </source>
</reference>
<comment type="subcellular location">
    <subcellularLocation>
        <location evidence="1 9">Cell membrane</location>
        <topology evidence="1 9">Single-pass membrane protein</topology>
    </subcellularLocation>
</comment>
<keyword evidence="2 9" id="KW-0813">Transport</keyword>
<dbReference type="NCBIfam" id="NF011430">
    <property type="entry name" value="PRK14861.1"/>
    <property type="match status" value="1"/>
</dbReference>
<evidence type="ECO:0000256" key="5">
    <source>
        <dbReference type="ARBA" id="ARBA00022927"/>
    </source>
</evidence>
<name>A0A7W8NP91_9DEIO</name>
<keyword evidence="5 9" id="KW-0653">Protein transport</keyword>
<keyword evidence="3 9" id="KW-1003">Cell membrane</keyword>
<feature type="transmembrane region" description="Helical" evidence="9">
    <location>
        <begin position="6"/>
        <end position="22"/>
    </location>
</feature>
<evidence type="ECO:0000256" key="1">
    <source>
        <dbReference type="ARBA" id="ARBA00004162"/>
    </source>
</evidence>
<keyword evidence="7 9" id="KW-0811">Translocation</keyword>
<dbReference type="RefSeq" id="WP_184108667.1">
    <property type="nucleotide sequence ID" value="NZ_BNAJ01000001.1"/>
</dbReference>
<organism evidence="12 13">
    <name type="scientific">Deinococcus metalli</name>
    <dbReference type="NCBI Taxonomy" id="1141878"/>
    <lineage>
        <taxon>Bacteria</taxon>
        <taxon>Thermotogati</taxon>
        <taxon>Deinococcota</taxon>
        <taxon>Deinococci</taxon>
        <taxon>Deinococcales</taxon>
        <taxon>Deinococcaceae</taxon>
        <taxon>Deinococcus</taxon>
    </lineage>
</organism>
<evidence type="ECO:0000313" key="12">
    <source>
        <dbReference type="EMBL" id="MBB5374583.1"/>
    </source>
</evidence>
<dbReference type="Pfam" id="PF02416">
    <property type="entry name" value="TatA_B_E"/>
    <property type="match status" value="1"/>
</dbReference>
<evidence type="ECO:0000313" key="11">
    <source>
        <dbReference type="EMBL" id="GHF35222.1"/>
    </source>
</evidence>
<sequence length="80" mass="8324">MPNIGAPELILIVLVALVVFGPRKLPELGKSLGAGLREFRKVTSGVTDEFKAGIEAPNPQPVAVTTVTPAPAPERAQHGS</sequence>
<accession>A0A7W8NP91</accession>
<evidence type="ECO:0000256" key="9">
    <source>
        <dbReference type="HAMAP-Rule" id="MF_00236"/>
    </source>
</evidence>
<dbReference type="InterPro" id="IPR006312">
    <property type="entry name" value="TatA/E"/>
</dbReference>
<keyword evidence="8 9" id="KW-0472">Membrane</keyword>
<comment type="caution">
    <text evidence="12">The sequence shown here is derived from an EMBL/GenBank/DDBJ whole genome shotgun (WGS) entry which is preliminary data.</text>
</comment>
<keyword evidence="14" id="KW-1185">Reference proteome</keyword>
<comment type="function">
    <text evidence="9">Part of the twin-arginine translocation (Tat) system that transports large folded proteins containing a characteristic twin-arginine motif in their signal peptide across membranes. TatA could form the protein-conducting channel of the Tat system.</text>
</comment>
<dbReference type="EMBL" id="BNAJ01000001">
    <property type="protein sequence ID" value="GHF35222.1"/>
    <property type="molecule type" value="Genomic_DNA"/>
</dbReference>
<dbReference type="GO" id="GO:0008320">
    <property type="term" value="F:protein transmembrane transporter activity"/>
    <property type="evidence" value="ECO:0007669"/>
    <property type="project" value="UniProtKB-UniRule"/>
</dbReference>
<dbReference type="AlphaFoldDB" id="A0A7W8NP91"/>
<evidence type="ECO:0000313" key="13">
    <source>
        <dbReference type="Proteomes" id="UP000539473"/>
    </source>
</evidence>
<dbReference type="Gene3D" id="1.20.5.3310">
    <property type="match status" value="1"/>
</dbReference>
<dbReference type="HAMAP" id="MF_00236">
    <property type="entry name" value="TatA_E"/>
    <property type="match status" value="1"/>
</dbReference>
<dbReference type="PANTHER" id="PTHR42982:SF1">
    <property type="entry name" value="SEC-INDEPENDENT PROTEIN TRANSLOCASE PROTEIN TATA"/>
    <property type="match status" value="1"/>
</dbReference>
<evidence type="ECO:0000256" key="6">
    <source>
        <dbReference type="ARBA" id="ARBA00022989"/>
    </source>
</evidence>
<evidence type="ECO:0000256" key="4">
    <source>
        <dbReference type="ARBA" id="ARBA00022692"/>
    </source>
</evidence>
<comment type="similarity">
    <text evidence="9">Belongs to the TatA/E family.</text>
</comment>
<evidence type="ECO:0000256" key="10">
    <source>
        <dbReference type="SAM" id="MobiDB-lite"/>
    </source>
</evidence>
<keyword evidence="6 9" id="KW-1133">Transmembrane helix</keyword>
<feature type="region of interest" description="Disordered" evidence="10">
    <location>
        <begin position="57"/>
        <end position="80"/>
    </location>
</feature>
<reference evidence="11" key="4">
    <citation type="submission" date="2024-05" db="EMBL/GenBank/DDBJ databases">
        <authorList>
            <person name="Sun Q."/>
            <person name="Zhou Y."/>
        </authorList>
    </citation>
    <scope>NUCLEOTIDE SEQUENCE</scope>
    <source>
        <strain evidence="11">CGMCC 1.18437</strain>
    </source>
</reference>
<dbReference type="PRINTS" id="PR01506">
    <property type="entry name" value="TATBPROTEIN"/>
</dbReference>
<evidence type="ECO:0000256" key="8">
    <source>
        <dbReference type="ARBA" id="ARBA00023136"/>
    </source>
</evidence>
<reference evidence="11" key="1">
    <citation type="journal article" date="2014" name="Int. J. Syst. Evol. Microbiol.">
        <title>Complete genome of a new Firmicutes species belonging to the dominant human colonic microbiota ('Ruminococcus bicirculans') reveals two chromosomes and a selective capacity to utilize plant glucans.</title>
        <authorList>
            <consortium name="NISC Comparative Sequencing Program"/>
            <person name="Wegmann U."/>
            <person name="Louis P."/>
            <person name="Goesmann A."/>
            <person name="Henrissat B."/>
            <person name="Duncan S.H."/>
            <person name="Flint H.J."/>
        </authorList>
    </citation>
    <scope>NUCLEOTIDE SEQUENCE</scope>
    <source>
        <strain evidence="11">CGMCC 1.18437</strain>
    </source>
</reference>
<dbReference type="InterPro" id="IPR003369">
    <property type="entry name" value="TatA/B/E"/>
</dbReference>
<dbReference type="Proteomes" id="UP000539473">
    <property type="component" value="Unassembled WGS sequence"/>
</dbReference>
<protein>
    <recommendedName>
        <fullName evidence="9">Sec-independent protein translocase protein TatA</fullName>
    </recommendedName>
</protein>
<dbReference type="PANTHER" id="PTHR42982">
    <property type="entry name" value="SEC-INDEPENDENT PROTEIN TRANSLOCASE PROTEIN TATA"/>
    <property type="match status" value="1"/>
</dbReference>
<evidence type="ECO:0000313" key="14">
    <source>
        <dbReference type="Proteomes" id="UP000619376"/>
    </source>
</evidence>
<dbReference type="NCBIfam" id="TIGR01411">
    <property type="entry name" value="tatAE"/>
    <property type="match status" value="1"/>
</dbReference>
<comment type="subunit">
    <text evidence="9">Forms a complex with TatC.</text>
</comment>
<keyword evidence="4 9" id="KW-0812">Transmembrane</keyword>
<dbReference type="GO" id="GO:0043953">
    <property type="term" value="P:protein transport by the Tat complex"/>
    <property type="evidence" value="ECO:0007669"/>
    <property type="project" value="UniProtKB-UniRule"/>
</dbReference>